<dbReference type="Pfam" id="PF13924">
    <property type="entry name" value="Lipocalin_5"/>
    <property type="match status" value="1"/>
</dbReference>
<protein>
    <submittedName>
        <fullName evidence="1">Lipocalin-like domain-containing protein</fullName>
    </submittedName>
</protein>
<dbReference type="OrthoDB" id="118834at2"/>
<proteinExistence type="predicted"/>
<name>A0A1X7INR5_9SPHI</name>
<evidence type="ECO:0000313" key="1">
    <source>
        <dbReference type="EMBL" id="SMG16663.1"/>
    </source>
</evidence>
<organism evidence="1 2">
    <name type="scientific">Sphingobacterium psychroaquaticum</name>
    <dbReference type="NCBI Taxonomy" id="561061"/>
    <lineage>
        <taxon>Bacteria</taxon>
        <taxon>Pseudomonadati</taxon>
        <taxon>Bacteroidota</taxon>
        <taxon>Sphingobacteriia</taxon>
        <taxon>Sphingobacteriales</taxon>
        <taxon>Sphingobacteriaceae</taxon>
        <taxon>Sphingobacterium</taxon>
    </lineage>
</organism>
<gene>
    <name evidence="1" type="ORF">SAMN05660862_1103</name>
</gene>
<sequence>MTTLKNELVGTWKLLSYIEVPINGTDSLFPLGKNPNGLLIYAPDSFMSVQIAKEGRLLFESNDKLLPSVEEMESSIKGYLAFTGKYKVDNSTAVVHYLVKSALYPNWNNKVLSRKIDFEGDILYMKSVEPTLSNGQQVNSYMTWQKVDRSIDDFFDEGVIETAYISNSQYE</sequence>
<dbReference type="EMBL" id="FXAU01000001">
    <property type="protein sequence ID" value="SMG16663.1"/>
    <property type="molecule type" value="Genomic_DNA"/>
</dbReference>
<dbReference type="RefSeq" id="WP_085471909.1">
    <property type="nucleotide sequence ID" value="NZ_CP038029.1"/>
</dbReference>
<accession>A0A1X7INR5</accession>
<evidence type="ECO:0000313" key="2">
    <source>
        <dbReference type="Proteomes" id="UP000192980"/>
    </source>
</evidence>
<dbReference type="AlphaFoldDB" id="A0A1X7INR5"/>
<dbReference type="STRING" id="561061.SAMN05660862_1103"/>
<dbReference type="Proteomes" id="UP000192980">
    <property type="component" value="Unassembled WGS sequence"/>
</dbReference>
<keyword evidence="2" id="KW-1185">Reference proteome</keyword>
<reference evidence="1 2" key="1">
    <citation type="submission" date="2017-04" db="EMBL/GenBank/DDBJ databases">
        <authorList>
            <person name="Afonso C.L."/>
            <person name="Miller P.J."/>
            <person name="Scott M.A."/>
            <person name="Spackman E."/>
            <person name="Goraichik I."/>
            <person name="Dimitrov K.M."/>
            <person name="Suarez D.L."/>
            <person name="Swayne D.E."/>
        </authorList>
    </citation>
    <scope>NUCLEOTIDE SEQUENCE [LARGE SCALE GENOMIC DNA]</scope>
    <source>
        <strain evidence="1 2">DSM 22418</strain>
    </source>
</reference>
<dbReference type="InterPro" id="IPR024311">
    <property type="entry name" value="Lipocalin-like"/>
</dbReference>